<sequence>MASTSSNWPSHHSKLLNDYRNNRIGSNLQLTDLGDHVLEFALDPRGSRWELLGERFEQPGLAQLSSTSTKSNKLIPFETLGIPKHQQIRTVEQRDLQNLVFGIPKHQQIRTVEQRDHFRYTPA</sequence>
<dbReference type="AlphaFoldDB" id="A0A183BX16"/>
<reference evidence="1" key="1">
    <citation type="submission" date="2013-12" db="EMBL/GenBank/DDBJ databases">
        <authorList>
            <person name="Aslett M."/>
        </authorList>
    </citation>
    <scope>NUCLEOTIDE SEQUENCE [LARGE SCALE GENOMIC DNA]</scope>
    <source>
        <strain evidence="1">Lindley</strain>
    </source>
</reference>
<name>A0A183BX16_GLOPA</name>
<keyword evidence="1" id="KW-1185">Reference proteome</keyword>
<reference evidence="1" key="2">
    <citation type="submission" date="2014-05" db="EMBL/GenBank/DDBJ databases">
        <title>The genome and life-stage specific transcriptomes of Globodera pallida elucidate key aspects of plant parasitism by a cyst nematode.</title>
        <authorList>
            <person name="Cotton J.A."/>
            <person name="Lilley C.J."/>
            <person name="Jones L.M."/>
            <person name="Kikuchi T."/>
            <person name="Reid A.J."/>
            <person name="Thorpe P."/>
            <person name="Tsai I.J."/>
            <person name="Beasley H."/>
            <person name="Blok V."/>
            <person name="Cock P.J.A."/>
            <person name="Van den Akker S.E."/>
            <person name="Holroyd N."/>
            <person name="Hunt M."/>
            <person name="Mantelin S."/>
            <person name="Naghra H."/>
            <person name="Pain A."/>
            <person name="Palomares-Rius J.E."/>
            <person name="Zarowiecki M."/>
            <person name="Berriman M."/>
            <person name="Jones J.T."/>
            <person name="Urwin P.E."/>
        </authorList>
    </citation>
    <scope>NUCLEOTIDE SEQUENCE [LARGE SCALE GENOMIC DNA]</scope>
    <source>
        <strain evidence="1">Lindley</strain>
    </source>
</reference>
<accession>A0A183BX16</accession>
<protein>
    <submittedName>
        <fullName evidence="2">Dioxygenase</fullName>
    </submittedName>
</protein>
<evidence type="ECO:0000313" key="1">
    <source>
        <dbReference type="Proteomes" id="UP000050741"/>
    </source>
</evidence>
<evidence type="ECO:0000313" key="2">
    <source>
        <dbReference type="WBParaSite" id="GPLIN_000515500"/>
    </source>
</evidence>
<organism evidence="1 2">
    <name type="scientific">Globodera pallida</name>
    <name type="common">Potato cyst nematode worm</name>
    <name type="synonym">Heterodera pallida</name>
    <dbReference type="NCBI Taxonomy" id="36090"/>
    <lineage>
        <taxon>Eukaryota</taxon>
        <taxon>Metazoa</taxon>
        <taxon>Ecdysozoa</taxon>
        <taxon>Nematoda</taxon>
        <taxon>Chromadorea</taxon>
        <taxon>Rhabditida</taxon>
        <taxon>Tylenchina</taxon>
        <taxon>Tylenchomorpha</taxon>
        <taxon>Tylenchoidea</taxon>
        <taxon>Heteroderidae</taxon>
        <taxon>Heteroderinae</taxon>
        <taxon>Globodera</taxon>
    </lineage>
</organism>
<proteinExistence type="predicted"/>
<dbReference type="WBParaSite" id="GPLIN_000515500">
    <property type="protein sequence ID" value="GPLIN_000515500"/>
    <property type="gene ID" value="GPLIN_000515500"/>
</dbReference>
<dbReference type="Proteomes" id="UP000050741">
    <property type="component" value="Unassembled WGS sequence"/>
</dbReference>
<reference evidence="2" key="3">
    <citation type="submission" date="2016-06" db="UniProtKB">
        <authorList>
            <consortium name="WormBaseParasite"/>
        </authorList>
    </citation>
    <scope>IDENTIFICATION</scope>
</reference>